<organism evidence="5 6">
    <name type="scientific">Porites evermanni</name>
    <dbReference type="NCBI Taxonomy" id="104178"/>
    <lineage>
        <taxon>Eukaryota</taxon>
        <taxon>Metazoa</taxon>
        <taxon>Cnidaria</taxon>
        <taxon>Anthozoa</taxon>
        <taxon>Hexacorallia</taxon>
        <taxon>Scleractinia</taxon>
        <taxon>Fungiina</taxon>
        <taxon>Poritidae</taxon>
        <taxon>Porites</taxon>
    </lineage>
</organism>
<feature type="domain" description="Fork-head" evidence="4">
    <location>
        <begin position="80"/>
        <end position="174"/>
    </location>
</feature>
<dbReference type="InterPro" id="IPR050211">
    <property type="entry name" value="FOX_domain-containing"/>
</dbReference>
<dbReference type="Proteomes" id="UP001159427">
    <property type="component" value="Unassembled WGS sequence"/>
</dbReference>
<accession>A0ABN8M838</accession>
<dbReference type="PROSITE" id="PS50039">
    <property type="entry name" value="FORK_HEAD_3"/>
    <property type="match status" value="1"/>
</dbReference>
<dbReference type="InterPro" id="IPR018122">
    <property type="entry name" value="TF_fork_head_CS_1"/>
</dbReference>
<feature type="DNA-binding region" description="Fork-head" evidence="2">
    <location>
        <begin position="80"/>
        <end position="174"/>
    </location>
</feature>
<feature type="compositionally biased region" description="Basic and acidic residues" evidence="3">
    <location>
        <begin position="34"/>
        <end position="56"/>
    </location>
</feature>
<dbReference type="Pfam" id="PF00250">
    <property type="entry name" value="Forkhead"/>
    <property type="match status" value="1"/>
</dbReference>
<keyword evidence="6" id="KW-1185">Reference proteome</keyword>
<proteinExistence type="predicted"/>
<comment type="subcellular location">
    <subcellularLocation>
        <location evidence="2">Nucleus</location>
    </subcellularLocation>
</comment>
<dbReference type="PROSITE" id="PS00657">
    <property type="entry name" value="FORK_HEAD_1"/>
    <property type="match status" value="1"/>
</dbReference>
<dbReference type="EMBL" id="CALNXI010000303">
    <property type="protein sequence ID" value="CAH3024422.1"/>
    <property type="molecule type" value="Genomic_DNA"/>
</dbReference>
<evidence type="ECO:0000256" key="1">
    <source>
        <dbReference type="ARBA" id="ARBA00023125"/>
    </source>
</evidence>
<sequence length="287" mass="33054">MESFRGFPQSGLLHTGVSTVVETDKSQLLAARAQEVDDNARSGSNLDRDMSDHNPQDNELPNDSNTDNKKTRTHRKSRRRPPYSYIALIAMAIQNSSEKRLTLDGICKFIRDRFPFYRDTYPSWKICIRNNLSLNDCFIKTGIKSDEPLKGNYWTLDPESYNMFENGSFLRRKTRFKRQDPNRIEAKSLSVVETGRHAFTSPLELHNRFSTSSLIPQLGFSPLEPPKVPGITPFALPLQYYNPTSQSTDSLFVPSQLPFLPYYQHLNCTQCNLCESSKHFHHPYLRL</sequence>
<dbReference type="Gene3D" id="1.10.10.10">
    <property type="entry name" value="Winged helix-like DNA-binding domain superfamily/Winged helix DNA-binding domain"/>
    <property type="match status" value="1"/>
</dbReference>
<name>A0ABN8M838_9CNID</name>
<protein>
    <recommendedName>
        <fullName evidence="4">Fork-head domain-containing protein</fullName>
    </recommendedName>
</protein>
<dbReference type="SMART" id="SM00339">
    <property type="entry name" value="FH"/>
    <property type="match status" value="1"/>
</dbReference>
<dbReference type="InterPro" id="IPR036390">
    <property type="entry name" value="WH_DNA-bd_sf"/>
</dbReference>
<evidence type="ECO:0000313" key="5">
    <source>
        <dbReference type="EMBL" id="CAH3024422.1"/>
    </source>
</evidence>
<evidence type="ECO:0000256" key="3">
    <source>
        <dbReference type="SAM" id="MobiDB-lite"/>
    </source>
</evidence>
<dbReference type="InterPro" id="IPR036388">
    <property type="entry name" value="WH-like_DNA-bd_sf"/>
</dbReference>
<keyword evidence="2" id="KW-0539">Nucleus</keyword>
<comment type="caution">
    <text evidence="5">The sequence shown here is derived from an EMBL/GenBank/DDBJ whole genome shotgun (WGS) entry which is preliminary data.</text>
</comment>
<dbReference type="InterPro" id="IPR001766">
    <property type="entry name" value="Fork_head_dom"/>
</dbReference>
<reference evidence="5 6" key="1">
    <citation type="submission" date="2022-05" db="EMBL/GenBank/DDBJ databases">
        <authorList>
            <consortium name="Genoscope - CEA"/>
            <person name="William W."/>
        </authorList>
    </citation>
    <scope>NUCLEOTIDE SEQUENCE [LARGE SCALE GENOMIC DNA]</scope>
</reference>
<evidence type="ECO:0000256" key="2">
    <source>
        <dbReference type="PROSITE-ProRule" id="PRU00089"/>
    </source>
</evidence>
<gene>
    <name evidence="5" type="ORF">PEVE_00022853</name>
</gene>
<dbReference type="PRINTS" id="PR00053">
    <property type="entry name" value="FORKHEAD"/>
</dbReference>
<dbReference type="PANTHER" id="PTHR11829:SF402">
    <property type="entry name" value="FORK HEAD DOMAIN-CONTAINING PROTEIN FD3-RELATED"/>
    <property type="match status" value="1"/>
</dbReference>
<evidence type="ECO:0000313" key="6">
    <source>
        <dbReference type="Proteomes" id="UP001159427"/>
    </source>
</evidence>
<feature type="region of interest" description="Disordered" evidence="3">
    <location>
        <begin position="34"/>
        <end position="79"/>
    </location>
</feature>
<dbReference type="SUPFAM" id="SSF46785">
    <property type="entry name" value="Winged helix' DNA-binding domain"/>
    <property type="match status" value="1"/>
</dbReference>
<dbReference type="PANTHER" id="PTHR11829">
    <property type="entry name" value="FORKHEAD BOX PROTEIN"/>
    <property type="match status" value="1"/>
</dbReference>
<keyword evidence="1 2" id="KW-0238">DNA-binding</keyword>
<evidence type="ECO:0000259" key="4">
    <source>
        <dbReference type="PROSITE" id="PS50039"/>
    </source>
</evidence>